<dbReference type="EMBL" id="MDHH01000003">
    <property type="protein sequence ID" value="OUE01424.1"/>
    <property type="molecule type" value="Genomic_DNA"/>
</dbReference>
<dbReference type="AlphaFoldDB" id="A0A251XGL5"/>
<dbReference type="InterPro" id="IPR042216">
    <property type="entry name" value="MitoNEET_CISD"/>
</dbReference>
<dbReference type="GO" id="GO:0046872">
    <property type="term" value="F:metal ion binding"/>
    <property type="evidence" value="ECO:0007669"/>
    <property type="project" value="UniProtKB-KW"/>
</dbReference>
<feature type="compositionally biased region" description="Pro residues" evidence="5">
    <location>
        <begin position="1"/>
        <end position="15"/>
    </location>
</feature>
<evidence type="ECO:0000259" key="6">
    <source>
        <dbReference type="SMART" id="SM00704"/>
    </source>
</evidence>
<dbReference type="GO" id="GO:0005737">
    <property type="term" value="C:cytoplasm"/>
    <property type="evidence" value="ECO:0007669"/>
    <property type="project" value="UniProtKB-ARBA"/>
</dbReference>
<evidence type="ECO:0000256" key="4">
    <source>
        <dbReference type="ARBA" id="ARBA00023014"/>
    </source>
</evidence>
<organism evidence="7 8">
    <name type="scientific">Clavibacter michiganensis subsp. michiganensis</name>
    <dbReference type="NCBI Taxonomy" id="33013"/>
    <lineage>
        <taxon>Bacteria</taxon>
        <taxon>Bacillati</taxon>
        <taxon>Actinomycetota</taxon>
        <taxon>Actinomycetes</taxon>
        <taxon>Micrococcales</taxon>
        <taxon>Microbacteriaceae</taxon>
        <taxon>Clavibacter</taxon>
    </lineage>
</organism>
<evidence type="ECO:0000313" key="7">
    <source>
        <dbReference type="EMBL" id="OUE01424.1"/>
    </source>
</evidence>
<dbReference type="Pfam" id="PF09360">
    <property type="entry name" value="zf-CDGSH"/>
    <property type="match status" value="1"/>
</dbReference>
<dbReference type="GO" id="GO:0051537">
    <property type="term" value="F:2 iron, 2 sulfur cluster binding"/>
    <property type="evidence" value="ECO:0007669"/>
    <property type="project" value="UniProtKB-KW"/>
</dbReference>
<accession>A0A251XGL5</accession>
<keyword evidence="1" id="KW-0001">2Fe-2S</keyword>
<dbReference type="SMART" id="SM00704">
    <property type="entry name" value="ZnF_CDGSH"/>
    <property type="match status" value="1"/>
</dbReference>
<evidence type="ECO:0000256" key="2">
    <source>
        <dbReference type="ARBA" id="ARBA00022723"/>
    </source>
</evidence>
<evidence type="ECO:0000256" key="3">
    <source>
        <dbReference type="ARBA" id="ARBA00023004"/>
    </source>
</evidence>
<dbReference type="InterPro" id="IPR018967">
    <property type="entry name" value="FeS-contain_CDGSH-typ"/>
</dbReference>
<name>A0A251XGL5_CLAMM</name>
<comment type="caution">
    <text evidence="7">The sequence shown here is derived from an EMBL/GenBank/DDBJ whole genome shotgun (WGS) entry which is preliminary data.</text>
</comment>
<dbReference type="Proteomes" id="UP000195062">
    <property type="component" value="Unassembled WGS sequence"/>
</dbReference>
<feature type="region of interest" description="Disordered" evidence="5">
    <location>
        <begin position="1"/>
        <end position="32"/>
    </location>
</feature>
<gene>
    <name evidence="7" type="ORF">CMMCAS07_14035</name>
</gene>
<dbReference type="Gene3D" id="3.40.5.90">
    <property type="entry name" value="CDGSH iron-sulfur domain, mitoNEET-type"/>
    <property type="match status" value="1"/>
</dbReference>
<keyword evidence="3" id="KW-0408">Iron</keyword>
<sequence>MSAPSAPVPGAPVPGAPVAAAVPAPARSSASEPARIIAYPDGPLLVRGDFEIVDPEGRPVPRTRSTVALCRCGVSSIKPYCDGTHRLVGFRTDPPAPGAE</sequence>
<keyword evidence="8" id="KW-1185">Reference proteome</keyword>
<reference evidence="7 8" key="1">
    <citation type="submission" date="2016-08" db="EMBL/GenBank/DDBJ databases">
        <title>Genome sequence of Clavibacter michiganensis subsp. michiganensis strain CASJ007.</title>
        <authorList>
            <person name="Thapa S.P."/>
            <person name="Coaker G."/>
        </authorList>
    </citation>
    <scope>NUCLEOTIDE SEQUENCE [LARGE SCALE GENOMIC DNA]</scope>
    <source>
        <strain evidence="7">CASJ007</strain>
    </source>
</reference>
<feature type="domain" description="Iron-binding zinc finger CDGSH type" evidence="6">
    <location>
        <begin position="55"/>
        <end position="91"/>
    </location>
</feature>
<feature type="compositionally biased region" description="Low complexity" evidence="5">
    <location>
        <begin position="16"/>
        <end position="32"/>
    </location>
</feature>
<evidence type="ECO:0000256" key="5">
    <source>
        <dbReference type="SAM" id="MobiDB-lite"/>
    </source>
</evidence>
<protein>
    <submittedName>
        <fullName evidence="7">Iron-binding zinc finger CDGSH type</fullName>
    </submittedName>
</protein>
<evidence type="ECO:0000313" key="8">
    <source>
        <dbReference type="Proteomes" id="UP000195062"/>
    </source>
</evidence>
<keyword evidence="2" id="KW-0479">Metal-binding</keyword>
<proteinExistence type="predicted"/>
<keyword evidence="4" id="KW-0411">Iron-sulfur</keyword>
<evidence type="ECO:0000256" key="1">
    <source>
        <dbReference type="ARBA" id="ARBA00022714"/>
    </source>
</evidence>